<dbReference type="Proteomes" id="UP000226431">
    <property type="component" value="Unassembled WGS sequence"/>
</dbReference>
<name>A0A2C5YTB7_9HYPO</name>
<feature type="transmembrane region" description="Helical" evidence="3">
    <location>
        <begin position="67"/>
        <end position="90"/>
    </location>
</feature>
<dbReference type="PANTHER" id="PTHR35395">
    <property type="entry name" value="DUF6536 DOMAIN-CONTAINING PROTEIN"/>
    <property type="match status" value="1"/>
</dbReference>
<feature type="region of interest" description="Disordered" evidence="2">
    <location>
        <begin position="776"/>
        <end position="797"/>
    </location>
</feature>
<feature type="region of interest" description="Disordered" evidence="2">
    <location>
        <begin position="887"/>
        <end position="918"/>
    </location>
</feature>
<feature type="transmembrane region" description="Helical" evidence="3">
    <location>
        <begin position="509"/>
        <end position="527"/>
    </location>
</feature>
<comment type="caution">
    <text evidence="5">The sequence shown here is derived from an EMBL/GenBank/DDBJ whole genome shotgun (WGS) entry which is preliminary data.</text>
</comment>
<feature type="region of interest" description="Disordered" evidence="2">
    <location>
        <begin position="1206"/>
        <end position="1281"/>
    </location>
</feature>
<protein>
    <recommendedName>
        <fullName evidence="4">DUF6536 domain-containing protein</fullName>
    </recommendedName>
</protein>
<dbReference type="PANTHER" id="PTHR35395:SF1">
    <property type="entry name" value="DUF6536 DOMAIN-CONTAINING PROTEIN"/>
    <property type="match status" value="1"/>
</dbReference>
<feature type="coiled-coil region" evidence="1">
    <location>
        <begin position="1141"/>
        <end position="1175"/>
    </location>
</feature>
<evidence type="ECO:0000256" key="1">
    <source>
        <dbReference type="SAM" id="Coils"/>
    </source>
</evidence>
<accession>A0A2C5YTB7</accession>
<dbReference type="EMBL" id="NJES01000455">
    <property type="protein sequence ID" value="PHH72017.1"/>
    <property type="molecule type" value="Genomic_DNA"/>
</dbReference>
<dbReference type="Pfam" id="PF20163">
    <property type="entry name" value="DUF6536"/>
    <property type="match status" value="1"/>
</dbReference>
<feature type="region of interest" description="Disordered" evidence="2">
    <location>
        <begin position="1297"/>
        <end position="1419"/>
    </location>
</feature>
<organism evidence="5 6">
    <name type="scientific">Ophiocordyceps camponoti-rufipedis</name>
    <dbReference type="NCBI Taxonomy" id="2004952"/>
    <lineage>
        <taxon>Eukaryota</taxon>
        <taxon>Fungi</taxon>
        <taxon>Dikarya</taxon>
        <taxon>Ascomycota</taxon>
        <taxon>Pezizomycotina</taxon>
        <taxon>Sordariomycetes</taxon>
        <taxon>Hypocreomycetidae</taxon>
        <taxon>Hypocreales</taxon>
        <taxon>Ophiocordycipitaceae</taxon>
        <taxon>Ophiocordyceps</taxon>
    </lineage>
</organism>
<feature type="region of interest" description="Disordered" evidence="2">
    <location>
        <begin position="941"/>
        <end position="968"/>
    </location>
</feature>
<evidence type="ECO:0000256" key="2">
    <source>
        <dbReference type="SAM" id="MobiDB-lite"/>
    </source>
</evidence>
<feature type="transmembrane region" description="Helical" evidence="3">
    <location>
        <begin position="475"/>
        <end position="497"/>
    </location>
</feature>
<feature type="transmembrane region" description="Helical" evidence="3">
    <location>
        <begin position="547"/>
        <end position="568"/>
    </location>
</feature>
<feature type="domain" description="DUF6536" evidence="4">
    <location>
        <begin position="65"/>
        <end position="214"/>
    </location>
</feature>
<evidence type="ECO:0000259" key="4">
    <source>
        <dbReference type="Pfam" id="PF20163"/>
    </source>
</evidence>
<keyword evidence="1" id="KW-0175">Coiled coil</keyword>
<gene>
    <name evidence="5" type="ORF">CDD80_4832</name>
</gene>
<dbReference type="OrthoDB" id="5429634at2759"/>
<keyword evidence="3" id="KW-0472">Membrane</keyword>
<feature type="compositionally biased region" description="Basic and acidic residues" evidence="2">
    <location>
        <begin position="891"/>
        <end position="911"/>
    </location>
</feature>
<keyword evidence="3" id="KW-0812">Transmembrane</keyword>
<dbReference type="InterPro" id="IPR046623">
    <property type="entry name" value="DUF6536"/>
</dbReference>
<evidence type="ECO:0000313" key="6">
    <source>
        <dbReference type="Proteomes" id="UP000226431"/>
    </source>
</evidence>
<feature type="compositionally biased region" description="Basic and acidic residues" evidence="2">
    <location>
        <begin position="1304"/>
        <end position="1351"/>
    </location>
</feature>
<feature type="region of interest" description="Disordered" evidence="2">
    <location>
        <begin position="1"/>
        <end position="26"/>
    </location>
</feature>
<proteinExistence type="predicted"/>
<feature type="compositionally biased region" description="Basic and acidic residues" evidence="2">
    <location>
        <begin position="1359"/>
        <end position="1378"/>
    </location>
</feature>
<evidence type="ECO:0000256" key="3">
    <source>
        <dbReference type="SAM" id="Phobius"/>
    </source>
</evidence>
<feature type="transmembrane region" description="Helical" evidence="3">
    <location>
        <begin position="652"/>
        <end position="673"/>
    </location>
</feature>
<keyword evidence="3" id="KW-1133">Transmembrane helix</keyword>
<evidence type="ECO:0000313" key="5">
    <source>
        <dbReference type="EMBL" id="PHH72017.1"/>
    </source>
</evidence>
<dbReference type="STRING" id="2004952.A0A2C5YTB7"/>
<keyword evidence="6" id="KW-1185">Reference proteome</keyword>
<feature type="compositionally biased region" description="Polar residues" evidence="2">
    <location>
        <begin position="1384"/>
        <end position="1402"/>
    </location>
</feature>
<reference evidence="5 6" key="1">
    <citation type="submission" date="2017-06" db="EMBL/GenBank/DDBJ databases">
        <title>Ant-infecting Ophiocordyceps genomes reveal a high diversity of potential behavioral manipulation genes and a possible major role for enterotoxins.</title>
        <authorList>
            <person name="De Bekker C."/>
            <person name="Evans H.C."/>
            <person name="Brachmann A."/>
            <person name="Hughes D.P."/>
        </authorList>
    </citation>
    <scope>NUCLEOTIDE SEQUENCE [LARGE SCALE GENOMIC DNA]</scope>
    <source>
        <strain evidence="5 6">Map16</strain>
    </source>
</reference>
<sequence length="1419" mass="157022">MAADPSVGSVELVSRPLPEQEDSKQKVESFRARQFAPRSLLSSWFPSIDDDETKSWRIWISRRSRALMLQITIVCLIMALNLFFTIFTMARYGSERGIGLIYQGDCETVKRLNQSLHLVINLLSTGMLSASNYCMQLQAAPTRANVDAAHAQGRWMDIGIPSLRNLRYLTRHRLLTWGLLALSSVPVHLIYNSAVFQSLSSSSYAVAVVKDSFLRGSPWDLIAADVRAAGDPAWDESRVSPDYIDYPPIIQDLQLNAASYRRLNVSSCFDVYNDYWKPQGNAIVLVANETVQSPPDDSLLMYAYIVPRWDDWGKNMWALGNGTRRFVAQSSTHPVTKWYLGPQSYQVAGCLVQDPDGIRLICRFQYSPPIMITICLMNVLKVGVMLWSWRTRTGKGPNTGDHQPLYTLGDAIASFMRRPDDMTAGMCLATKDDFLRRRPDKWKPWKSVAPSPETGPRVYRKQPRLWMEAASRRRWTMLLLLCLCTIAAGGPLLATAVSNLNHRNILTDLGSLSTLGFGATTPFTFLVTRLPRQDPAGLISSVLLANLPQLLISVIYMLYNAMLSTFLVQREFSLMYKREKHKPLRVSEPIGIQRSSYFISLPLRYGVPLYATSGLMHFLLSQSLFMARVTVISPDGTVDTRASFSACAYSPIAIMTTMVMGAALVVAIVALGFRRYDGTMRMVGTNSRAISAACHVLEEDRAEGFLLPVQWGVVEQSGGVGRCAFTTAAVDETMTLRSLPRMACRIQGSSSRLLRSKTVCRGVRARFYSEVQAAAAKPSTEPVPPSKAAKGEDPADAVGKEYVRPSREAEKAIYNVLKEFFMGNGPATRPRHVRKVFEKHKSEVKMTTLIEKYNTETVYKVAYGLLSNGVFSSAIKAEAHFSKPLKVKSGTKREDSTKEEKQDGQTEKDSELAQNSALDESVTAKGTLFTTDILKVVKANSASTSTPAETDAPVATPSQPPPSPTPNAVAIPVAVSAETVLSGPLPVPGPIVMPAVETPPPEPVEAPSPVFLPIPAQHQLLTHLQQLLELACFEFCKRSMPEVLEQNNWEYPEAVELQRWMEEFLRRRHKFPETQKGTGKAIRTLFSAACELRHTTVHRLPTETWRLGEFFALAEGLLVVLGDMVRADEAAKLRYRMQNVIEELESNKRSQQHQLEEILRRVASQRSELMLLETRAKLEMARMGKEAEIVAGNKVLRFMSSSGYRSYERTDGGASSDEGQETIQPEARVESKPEAPATEARTDDTPEARAGVSPESPSLEKAKDGVQDEAAAESASGDEIANSIREKLARRKALAMAMEAAADANRRAAEAREKLRASKKQESSLRAKEGATALEKTDSQAEEAQDAKGREAGVGGNDDGSKLEKAGDVEKQEAERQAAEAQSRDGSNSDTKPETEVTTTGGEKSKGRWWLPSFLTFSK</sequence>